<organism evidence="1 2">
    <name type="scientific">Microcystis aeruginosa NIES-2549</name>
    <dbReference type="NCBI Taxonomy" id="1641812"/>
    <lineage>
        <taxon>Bacteria</taxon>
        <taxon>Bacillati</taxon>
        <taxon>Cyanobacteriota</taxon>
        <taxon>Cyanophyceae</taxon>
        <taxon>Oscillatoriophycideae</taxon>
        <taxon>Chroococcales</taxon>
        <taxon>Microcystaceae</taxon>
        <taxon>Microcystis</taxon>
    </lineage>
</organism>
<name>A0A0F6U4T3_MICAE</name>
<proteinExistence type="predicted"/>
<dbReference type="RefSeq" id="WP_046662028.1">
    <property type="nucleotide sequence ID" value="NZ_CP011304.1"/>
</dbReference>
<dbReference type="Proteomes" id="UP000034103">
    <property type="component" value="Chromosome"/>
</dbReference>
<evidence type="ECO:0000313" key="1">
    <source>
        <dbReference type="EMBL" id="AKE64461.1"/>
    </source>
</evidence>
<gene>
    <name evidence="1" type="ORF">MYAER_2113</name>
</gene>
<dbReference type="AlphaFoldDB" id="A0A0F6U4T3"/>
<evidence type="ECO:0000313" key="2">
    <source>
        <dbReference type="Proteomes" id="UP000034103"/>
    </source>
</evidence>
<dbReference type="HOGENOM" id="CLU_2768897_0_0_3"/>
<reference evidence="1 2" key="1">
    <citation type="journal article" date="2015" name="Genome Announc.">
        <title>Complete Genome Sequence of Microcystis aeruginosa NIES-2549, a Bloom-Forming Cyanobacterium from Lake Kasumigaura, Japan.</title>
        <authorList>
            <person name="Yamaguchi H."/>
            <person name="Suzuki S."/>
            <person name="Tanabe Y."/>
            <person name="Osana Y."/>
            <person name="Shimura Y."/>
            <person name="Ishida K."/>
            <person name="Kawachi M."/>
        </authorList>
    </citation>
    <scope>NUCLEOTIDE SEQUENCE [LARGE SCALE GENOMIC DNA]</scope>
    <source>
        <strain evidence="1 2">NIES-2549</strain>
    </source>
</reference>
<accession>A0A0F6U4T3</accession>
<dbReference type="EMBL" id="CP011304">
    <property type="protein sequence ID" value="AKE64461.1"/>
    <property type="molecule type" value="Genomic_DNA"/>
</dbReference>
<sequence length="69" mass="7715">MSQASIQCLSDENGETIAAVVPIDLWREIESERETAYLLSSEVMKERLLTAKSRQGGMKLEEVCEKLGI</sequence>
<dbReference type="Gene3D" id="6.10.250.330">
    <property type="match status" value="1"/>
</dbReference>
<protein>
    <submittedName>
        <fullName evidence="1">Uncharacterized protein</fullName>
    </submittedName>
</protein>
<dbReference type="PATRIC" id="fig|1641812.3.peg.2184"/>